<evidence type="ECO:0000313" key="4">
    <source>
        <dbReference type="Proteomes" id="UP000799423"/>
    </source>
</evidence>
<feature type="region of interest" description="Disordered" evidence="1">
    <location>
        <begin position="410"/>
        <end position="432"/>
    </location>
</feature>
<gene>
    <name evidence="3" type="ORF">T440DRAFT_555226</name>
</gene>
<organism evidence="3 4">
    <name type="scientific">Plenodomus tracheiphilus IPT5</name>
    <dbReference type="NCBI Taxonomy" id="1408161"/>
    <lineage>
        <taxon>Eukaryota</taxon>
        <taxon>Fungi</taxon>
        <taxon>Dikarya</taxon>
        <taxon>Ascomycota</taxon>
        <taxon>Pezizomycotina</taxon>
        <taxon>Dothideomycetes</taxon>
        <taxon>Pleosporomycetidae</taxon>
        <taxon>Pleosporales</taxon>
        <taxon>Pleosporineae</taxon>
        <taxon>Leptosphaeriaceae</taxon>
        <taxon>Plenodomus</taxon>
    </lineage>
</organism>
<protein>
    <submittedName>
        <fullName evidence="3">Uncharacterized protein</fullName>
    </submittedName>
</protein>
<dbReference type="OrthoDB" id="3799968at2759"/>
<dbReference type="EMBL" id="MU006307">
    <property type="protein sequence ID" value="KAF2850320.1"/>
    <property type="molecule type" value="Genomic_DNA"/>
</dbReference>
<dbReference type="AlphaFoldDB" id="A0A6A7B4H1"/>
<name>A0A6A7B4H1_9PLEO</name>
<accession>A0A6A7B4H1</accession>
<reference evidence="3" key="1">
    <citation type="submission" date="2020-01" db="EMBL/GenBank/DDBJ databases">
        <authorList>
            <consortium name="DOE Joint Genome Institute"/>
            <person name="Haridas S."/>
            <person name="Albert R."/>
            <person name="Binder M."/>
            <person name="Bloem J."/>
            <person name="Labutti K."/>
            <person name="Salamov A."/>
            <person name="Andreopoulos B."/>
            <person name="Baker S.E."/>
            <person name="Barry K."/>
            <person name="Bills G."/>
            <person name="Bluhm B.H."/>
            <person name="Cannon C."/>
            <person name="Castanera R."/>
            <person name="Culley D.E."/>
            <person name="Daum C."/>
            <person name="Ezra D."/>
            <person name="Gonzalez J.B."/>
            <person name="Henrissat B."/>
            <person name="Kuo A."/>
            <person name="Liang C."/>
            <person name="Lipzen A."/>
            <person name="Lutzoni F."/>
            <person name="Magnuson J."/>
            <person name="Mondo S."/>
            <person name="Nolan M."/>
            <person name="Ohm R."/>
            <person name="Pangilinan J."/>
            <person name="Park H.-J."/>
            <person name="Ramirez L."/>
            <person name="Alfaro M."/>
            <person name="Sun H."/>
            <person name="Tritt A."/>
            <person name="Yoshinaga Y."/>
            <person name="Zwiers L.-H."/>
            <person name="Turgeon B.G."/>
            <person name="Goodwin S.B."/>
            <person name="Spatafora J.W."/>
            <person name="Crous P.W."/>
            <person name="Grigoriev I.V."/>
        </authorList>
    </citation>
    <scope>NUCLEOTIDE SEQUENCE</scope>
    <source>
        <strain evidence="3">IPT5</strain>
    </source>
</reference>
<sequence length="432" mass="46351">MASSALALAARRTSKYSVIFDFSESMADLEAPLEKQAAEPCRISVACQDERKRQFTNEQKYVALGCDAMKSDSYFECVCRKTNSLGANDYYDSHCVFSQCADGDRMRAFIRAYREACDKAQKQLVDIPGEWAAYAQDPLLPRPSSGSATSSSTRLSSVLTVDVSPTGAATTVMSIVTITSAAASTLQTPSKISSTATETSSVGPSSSYGAGFQFPICNIEPHCMRKGDNKPMCDNEDFKCICKVSNSMAKNTQFDQQCVLDECTGDISKEAGISIGILAVLAILIVLGITFYRAKRKVKQVQKRNAELVDRQSAHGVSAYIRNLTGKSTASLPLTEGGTTMIGGPLGLGKKSVARSLGVGEGLQRRCSESEYGDEIVPVGVARGDGVWDEGHGAGGQGGASGYVEHIQRGRQGVYPQRGEVSEERQGRGYYD</sequence>
<feature type="transmembrane region" description="Helical" evidence="2">
    <location>
        <begin position="271"/>
        <end position="294"/>
    </location>
</feature>
<keyword evidence="2" id="KW-0812">Transmembrane</keyword>
<keyword evidence="2" id="KW-1133">Transmembrane helix</keyword>
<keyword evidence="2" id="KW-0472">Membrane</keyword>
<evidence type="ECO:0000256" key="2">
    <source>
        <dbReference type="SAM" id="Phobius"/>
    </source>
</evidence>
<feature type="compositionally biased region" description="Basic and acidic residues" evidence="1">
    <location>
        <begin position="420"/>
        <end position="432"/>
    </location>
</feature>
<proteinExistence type="predicted"/>
<evidence type="ECO:0000313" key="3">
    <source>
        <dbReference type="EMBL" id="KAF2850320.1"/>
    </source>
</evidence>
<evidence type="ECO:0000256" key="1">
    <source>
        <dbReference type="SAM" id="MobiDB-lite"/>
    </source>
</evidence>
<keyword evidence="4" id="KW-1185">Reference proteome</keyword>
<dbReference type="Proteomes" id="UP000799423">
    <property type="component" value="Unassembled WGS sequence"/>
</dbReference>